<evidence type="ECO:0000313" key="3">
    <source>
        <dbReference type="EMBL" id="EDS44020.1"/>
    </source>
</evidence>
<dbReference type="eggNOG" id="ENOG502S29Y">
    <property type="taxonomic scope" value="Eukaryota"/>
</dbReference>
<feature type="region of interest" description="Disordered" evidence="1">
    <location>
        <begin position="569"/>
        <end position="593"/>
    </location>
</feature>
<feature type="domain" description="DUF4781" evidence="2">
    <location>
        <begin position="124"/>
        <end position="357"/>
    </location>
</feature>
<dbReference type="InParanoid" id="B0W146"/>
<dbReference type="VEuPathDB" id="VectorBase:CPIJ000807"/>
<dbReference type="PANTHER" id="PTHR21115">
    <property type="entry name" value="GH06117P-RELATED"/>
    <property type="match status" value="1"/>
</dbReference>
<evidence type="ECO:0000259" key="2">
    <source>
        <dbReference type="Pfam" id="PF16013"/>
    </source>
</evidence>
<evidence type="ECO:0000256" key="1">
    <source>
        <dbReference type="SAM" id="MobiDB-lite"/>
    </source>
</evidence>
<feature type="compositionally biased region" description="Basic and acidic residues" evidence="1">
    <location>
        <begin position="569"/>
        <end position="588"/>
    </location>
</feature>
<dbReference type="Pfam" id="PF16013">
    <property type="entry name" value="DUF4781"/>
    <property type="match status" value="1"/>
</dbReference>
<proteinExistence type="predicted"/>
<sequence length="680" mass="75787">MEISREDWIDRAQENMKKFLNRGGSCRGDEPQLLQGTSLENTLGYGLSLTMKDPNQWTDEELQLEYMEQLCFYDEESKKVIDKLVQQMYSGIHASVPCRLTIVPIELFAEGKLYEVPLFRFQFQQSTETAPKYIDSIGRVYQDFEDFLKNNKYPSAEMMYPKEGKLVPTNLKNVEYDIGKTPAWKNYYFKALDIATGIIGIAGATGAIFLSGGIATPFIAASVGSAIYATGRSIDVLRDKSAHQESLNPLCDSESRTAWLSLTAHVLTFGTMPHISALSGVASTSHSIATGFKVCNFINETGNIISDLVICDTLSAMHSNFYNASIETRLAHAASICFWTKTVISIRQAELMMKNNAIVALKLFGFEDHFCEYFNNDSRAIDIGLRIVKHSLQSNVVIASDRTDTKAITIDGLKFCIETLLRLEPEEVERLFDILQAVSSEEDRQAFNELRLLCDSDVDLVRLIAAEAEREQLPGSELTEMLLKVYGTMKVQDQFKMSLNQTDGLCVGNGLKLGIKTAFIIFASKEEHQGVAPLIDAVLELPPEQCEALTKIIKTKPEYISIFKLKSSDDSNSREDISSRASGVRENHPTTPPRLLARVVVPSRFIHRDTQRPVTNTTNQPRTSSRSAGSPVRPIKSVSVGLQSSYDVCHGVSSRECVCMFVLGVGLLGHFDHQQQQQSQ</sequence>
<organism>
    <name type="scientific">Culex quinquefasciatus</name>
    <name type="common">Southern house mosquito</name>
    <name type="synonym">Culex pungens</name>
    <dbReference type="NCBI Taxonomy" id="7176"/>
    <lineage>
        <taxon>Eukaryota</taxon>
        <taxon>Metazoa</taxon>
        <taxon>Ecdysozoa</taxon>
        <taxon>Arthropoda</taxon>
        <taxon>Hexapoda</taxon>
        <taxon>Insecta</taxon>
        <taxon>Pterygota</taxon>
        <taxon>Neoptera</taxon>
        <taxon>Endopterygota</taxon>
        <taxon>Diptera</taxon>
        <taxon>Nematocera</taxon>
        <taxon>Culicoidea</taxon>
        <taxon>Culicidae</taxon>
        <taxon>Culicinae</taxon>
        <taxon>Culicini</taxon>
        <taxon>Culex</taxon>
        <taxon>Culex</taxon>
    </lineage>
</organism>
<dbReference type="OrthoDB" id="6512497at2759"/>
<feature type="compositionally biased region" description="Polar residues" evidence="1">
    <location>
        <begin position="612"/>
        <end position="628"/>
    </location>
</feature>
<reference evidence="4" key="2">
    <citation type="submission" date="2021-02" db="UniProtKB">
        <authorList>
            <consortium name="EnsemblMetazoa"/>
        </authorList>
    </citation>
    <scope>IDENTIFICATION</scope>
    <source>
        <strain evidence="4">JHB</strain>
    </source>
</reference>
<reference evidence="3" key="1">
    <citation type="submission" date="2007-03" db="EMBL/GenBank/DDBJ databases">
        <title>Annotation of Culex pipiens quinquefasciatus.</title>
        <authorList>
            <consortium name="The Broad Institute Genome Sequencing Platform"/>
            <person name="Atkinson P.W."/>
            <person name="Hemingway J."/>
            <person name="Christensen B.M."/>
            <person name="Higgs S."/>
            <person name="Kodira C."/>
            <person name="Hannick L."/>
            <person name="Megy K."/>
            <person name="O'Leary S."/>
            <person name="Pearson M."/>
            <person name="Haas B.J."/>
            <person name="Mauceli E."/>
            <person name="Wortman J.R."/>
            <person name="Lee N.H."/>
            <person name="Guigo R."/>
            <person name="Stanke M."/>
            <person name="Alvarado L."/>
            <person name="Amedeo P."/>
            <person name="Antoine C.H."/>
            <person name="Arensburger P."/>
            <person name="Bidwell S.L."/>
            <person name="Crawford M."/>
            <person name="Camaro F."/>
            <person name="Devon K."/>
            <person name="Engels R."/>
            <person name="Hammond M."/>
            <person name="Howarth C."/>
            <person name="Koehrsen M."/>
            <person name="Lawson D."/>
            <person name="Montgomery P."/>
            <person name="Nene V."/>
            <person name="Nusbaum C."/>
            <person name="Puiu D."/>
            <person name="Romero-Severson J."/>
            <person name="Severson D.W."/>
            <person name="Shumway M."/>
            <person name="Sisk P."/>
            <person name="Stolte C."/>
            <person name="Zeng Q."/>
            <person name="Eisenstadt E."/>
            <person name="Fraser-Liggett C."/>
            <person name="Strausberg R."/>
            <person name="Galagan J."/>
            <person name="Birren B."/>
            <person name="Collins F.H."/>
        </authorList>
    </citation>
    <scope>NUCLEOTIDE SEQUENCE [LARGE SCALE GENOMIC DNA]</scope>
    <source>
        <strain evidence="3">JHB</strain>
    </source>
</reference>
<accession>B0W146</accession>
<name>B0W146_CULQU</name>
<dbReference type="OMA" id="TPAWKAY"/>
<protein>
    <recommendedName>
        <fullName evidence="2">DUF4781 domain-containing protein</fullName>
    </recommendedName>
</protein>
<dbReference type="InterPro" id="IPR031962">
    <property type="entry name" value="DUF4781"/>
</dbReference>
<dbReference type="EMBL" id="DS231820">
    <property type="protein sequence ID" value="EDS44020.1"/>
    <property type="molecule type" value="Genomic_DNA"/>
</dbReference>
<dbReference type="EnsemblMetazoa" id="CPIJ000807-RA">
    <property type="protein sequence ID" value="CPIJ000807-PA"/>
    <property type="gene ID" value="CPIJ000807"/>
</dbReference>
<dbReference type="STRING" id="7176.B0W146"/>
<evidence type="ECO:0000313" key="5">
    <source>
        <dbReference type="Proteomes" id="UP000002320"/>
    </source>
</evidence>
<dbReference type="HOGENOM" id="CLU_461681_0_0_1"/>
<dbReference type="VEuPathDB" id="VectorBase:CQUJHB008078"/>
<feature type="region of interest" description="Disordered" evidence="1">
    <location>
        <begin position="607"/>
        <end position="634"/>
    </location>
</feature>
<gene>
    <name evidence="4" type="primary">6031693</name>
    <name evidence="3" type="ORF">CpipJ_CPIJ000807</name>
</gene>
<evidence type="ECO:0000313" key="4">
    <source>
        <dbReference type="EnsemblMetazoa" id="CPIJ000807-PA"/>
    </source>
</evidence>
<dbReference type="AlphaFoldDB" id="B0W146"/>
<dbReference type="PANTHER" id="PTHR21115:SF0">
    <property type="entry name" value="GH06117P-RELATED"/>
    <property type="match status" value="1"/>
</dbReference>
<keyword evidence="5" id="KW-1185">Reference proteome</keyword>
<dbReference type="Proteomes" id="UP000002320">
    <property type="component" value="Unassembled WGS sequence"/>
</dbReference>
<dbReference type="KEGG" id="cqu:CpipJ_CPIJ000807"/>